<dbReference type="KEGG" id="cee:CENDO_01480"/>
<name>A0A4V1CEC2_9CORY</name>
<evidence type="ECO:0000313" key="9">
    <source>
        <dbReference type="Proteomes" id="UP000296352"/>
    </source>
</evidence>
<dbReference type="EMBL" id="CP039247">
    <property type="protein sequence ID" value="QCB27598.1"/>
    <property type="molecule type" value="Genomic_DNA"/>
</dbReference>
<keyword evidence="4 7" id="KW-1133">Transmembrane helix</keyword>
<keyword evidence="9" id="KW-1185">Reference proteome</keyword>
<dbReference type="PANTHER" id="PTHR30213">
    <property type="entry name" value="INNER MEMBRANE PROTEIN YHJD"/>
    <property type="match status" value="1"/>
</dbReference>
<dbReference type="AlphaFoldDB" id="A0A4V1CEC2"/>
<evidence type="ECO:0000256" key="2">
    <source>
        <dbReference type="ARBA" id="ARBA00022475"/>
    </source>
</evidence>
<evidence type="ECO:0000256" key="3">
    <source>
        <dbReference type="ARBA" id="ARBA00022692"/>
    </source>
</evidence>
<feature type="transmembrane region" description="Helical" evidence="7">
    <location>
        <begin position="69"/>
        <end position="91"/>
    </location>
</feature>
<evidence type="ECO:0000256" key="1">
    <source>
        <dbReference type="ARBA" id="ARBA00004651"/>
    </source>
</evidence>
<dbReference type="OrthoDB" id="9781030at2"/>
<protein>
    <submittedName>
        <fullName evidence="8">Ribonuclease BN-like family protein</fullName>
    </submittedName>
</protein>
<proteinExistence type="predicted"/>
<feature type="compositionally biased region" description="Basic and acidic residues" evidence="6">
    <location>
        <begin position="360"/>
        <end position="378"/>
    </location>
</feature>
<dbReference type="Proteomes" id="UP000296352">
    <property type="component" value="Chromosome"/>
</dbReference>
<accession>A0A4V1CEC2</accession>
<keyword evidence="5 7" id="KW-0472">Membrane</keyword>
<evidence type="ECO:0000256" key="6">
    <source>
        <dbReference type="SAM" id="MobiDB-lite"/>
    </source>
</evidence>
<feature type="transmembrane region" description="Helical" evidence="7">
    <location>
        <begin position="173"/>
        <end position="193"/>
    </location>
</feature>
<feature type="transmembrane region" description="Helical" evidence="7">
    <location>
        <begin position="231"/>
        <end position="251"/>
    </location>
</feature>
<feature type="transmembrane region" description="Helical" evidence="7">
    <location>
        <begin position="132"/>
        <end position="152"/>
    </location>
</feature>
<evidence type="ECO:0000313" key="8">
    <source>
        <dbReference type="EMBL" id="QCB27598.1"/>
    </source>
</evidence>
<comment type="subcellular location">
    <subcellularLocation>
        <location evidence="1">Cell membrane</location>
        <topology evidence="1">Multi-pass membrane protein</topology>
    </subcellularLocation>
</comment>
<dbReference type="RefSeq" id="WP_136140446.1">
    <property type="nucleotide sequence ID" value="NZ_CP039247.1"/>
</dbReference>
<feature type="compositionally biased region" description="Low complexity" evidence="6">
    <location>
        <begin position="349"/>
        <end position="358"/>
    </location>
</feature>
<organism evidence="8 9">
    <name type="scientific">Corynebacterium endometrii</name>
    <dbReference type="NCBI Taxonomy" id="2488819"/>
    <lineage>
        <taxon>Bacteria</taxon>
        <taxon>Bacillati</taxon>
        <taxon>Actinomycetota</taxon>
        <taxon>Actinomycetes</taxon>
        <taxon>Mycobacteriales</taxon>
        <taxon>Corynebacteriaceae</taxon>
        <taxon>Corynebacterium</taxon>
    </lineage>
</organism>
<sequence length="398" mass="43885">MTKPDQGNSHVIVPTHSSKMLPVQEYSEDNNPLSRSNRLSGRSWKLVFKRVWTDFWFDALMDRGATMTFFSLLAFAPTVLAAYSVATLLFASRRSDVERLTDQFIADFVPDSLVDNANQVVAGIVGSAAEGAWALTISVLISLFSASGYVRAFSRTANMVYGRVEGRGIIRTWAMMWGLTLMLVVGGVLVLFANLLRDTVVNGIIVPIARPLGVEGFVDYMLDIFLPIWDWLRFPVTVIVVLTLIALLYHYAPNVKPLRFRWITLGSIVALTVSVASWALFGLYLTYFAGTSAYGAISTVMTLIIAVWAVNIGLVVGVKLDAEVLRAKELQRGMPSERYIQAPPRSDVAAQAQARAQQTIEEHSSSVARTGEEQEAEARQNQQPRFTAAGTPAERTDN</sequence>
<feature type="transmembrane region" description="Helical" evidence="7">
    <location>
        <begin position="293"/>
        <end position="318"/>
    </location>
</feature>
<dbReference type="GO" id="GO:0005886">
    <property type="term" value="C:plasma membrane"/>
    <property type="evidence" value="ECO:0007669"/>
    <property type="project" value="UniProtKB-SubCell"/>
</dbReference>
<keyword evidence="3 7" id="KW-0812">Transmembrane</keyword>
<dbReference type="InterPro" id="IPR017039">
    <property type="entry name" value="Virul_fac_BrkB"/>
</dbReference>
<feature type="transmembrane region" description="Helical" evidence="7">
    <location>
        <begin position="263"/>
        <end position="287"/>
    </location>
</feature>
<keyword evidence="2" id="KW-1003">Cell membrane</keyword>
<dbReference type="PANTHER" id="PTHR30213:SF0">
    <property type="entry name" value="UPF0761 MEMBRANE PROTEIN YIHY"/>
    <property type="match status" value="1"/>
</dbReference>
<feature type="region of interest" description="Disordered" evidence="6">
    <location>
        <begin position="348"/>
        <end position="398"/>
    </location>
</feature>
<dbReference type="Pfam" id="PF03631">
    <property type="entry name" value="Virul_fac_BrkB"/>
    <property type="match status" value="1"/>
</dbReference>
<evidence type="ECO:0000256" key="4">
    <source>
        <dbReference type="ARBA" id="ARBA00022989"/>
    </source>
</evidence>
<evidence type="ECO:0000256" key="7">
    <source>
        <dbReference type="SAM" id="Phobius"/>
    </source>
</evidence>
<evidence type="ECO:0000256" key="5">
    <source>
        <dbReference type="ARBA" id="ARBA00023136"/>
    </source>
</evidence>
<gene>
    <name evidence="8" type="ORF">CENDO_01480</name>
</gene>
<reference evidence="8 9" key="1">
    <citation type="submission" date="2019-04" db="EMBL/GenBank/DDBJ databases">
        <title>Corynebacterium endometrii sp. nov., isolated from the uterus of a cow with endometritis.</title>
        <authorList>
            <person name="Ballas P."/>
            <person name="Ruckert C."/>
            <person name="Wagener K."/>
            <person name="Drillich M."/>
            <person name="Kaempfer P."/>
            <person name="Busse H.-J."/>
            <person name="Ehling-Schulz M."/>
        </authorList>
    </citation>
    <scope>NUCLEOTIDE SEQUENCE [LARGE SCALE GENOMIC DNA]</scope>
    <source>
        <strain evidence="8 9">LMM-1653</strain>
    </source>
</reference>